<comment type="subcellular location">
    <subcellularLocation>
        <location evidence="1">Cell membrane</location>
        <topology evidence="1">Multi-pass membrane protein</topology>
    </subcellularLocation>
</comment>
<reference evidence="12 13" key="1">
    <citation type="submission" date="2017-06" db="EMBL/GenBank/DDBJ databases">
        <authorList>
            <person name="Kim H.J."/>
            <person name="Triplett B.A."/>
        </authorList>
    </citation>
    <scope>NUCLEOTIDE SEQUENCE [LARGE SCALE GENOMIC DNA]</scope>
    <source>
        <strain evidence="12 13">DSM 22179</strain>
    </source>
</reference>
<accession>A0A212TD96</accession>
<keyword evidence="13" id="KW-1185">Reference proteome</keyword>
<dbReference type="EMBL" id="FYEZ01000001">
    <property type="protein sequence ID" value="SNC64028.1"/>
    <property type="molecule type" value="Genomic_DNA"/>
</dbReference>
<keyword evidence="5" id="KW-0547">Nucleotide-binding</keyword>
<dbReference type="NCBIfam" id="TIGR01007">
    <property type="entry name" value="eps_fam"/>
    <property type="match status" value="1"/>
</dbReference>
<evidence type="ECO:0000256" key="3">
    <source>
        <dbReference type="ARBA" id="ARBA00022475"/>
    </source>
</evidence>
<dbReference type="InterPro" id="IPR005702">
    <property type="entry name" value="Wzc-like_C"/>
</dbReference>
<dbReference type="InterPro" id="IPR027417">
    <property type="entry name" value="P-loop_NTPase"/>
</dbReference>
<dbReference type="AlphaFoldDB" id="A0A212TD96"/>
<dbReference type="InterPro" id="IPR003856">
    <property type="entry name" value="LPS_length_determ_N"/>
</dbReference>
<evidence type="ECO:0000256" key="1">
    <source>
        <dbReference type="ARBA" id="ARBA00004651"/>
    </source>
</evidence>
<evidence type="ECO:0000313" key="12">
    <source>
        <dbReference type="EMBL" id="SNC64028.1"/>
    </source>
</evidence>
<protein>
    <submittedName>
        <fullName evidence="12">Capsular exopolysaccharide family</fullName>
    </submittedName>
</protein>
<dbReference type="PANTHER" id="PTHR32309:SF31">
    <property type="entry name" value="CAPSULAR EXOPOLYSACCHARIDE FAMILY"/>
    <property type="match status" value="1"/>
</dbReference>
<keyword evidence="6" id="KW-0067">ATP-binding</keyword>
<evidence type="ECO:0000256" key="2">
    <source>
        <dbReference type="ARBA" id="ARBA00006683"/>
    </source>
</evidence>
<keyword evidence="4 10" id="KW-0812">Transmembrane</keyword>
<dbReference type="GO" id="GO:0005886">
    <property type="term" value="C:plasma membrane"/>
    <property type="evidence" value="ECO:0007669"/>
    <property type="project" value="UniProtKB-SubCell"/>
</dbReference>
<evidence type="ECO:0000256" key="7">
    <source>
        <dbReference type="ARBA" id="ARBA00022989"/>
    </source>
</evidence>
<keyword evidence="7 10" id="KW-1133">Transmembrane helix</keyword>
<evidence type="ECO:0000256" key="4">
    <source>
        <dbReference type="ARBA" id="ARBA00022692"/>
    </source>
</evidence>
<dbReference type="CDD" id="cd05387">
    <property type="entry name" value="BY-kinase"/>
    <property type="match status" value="1"/>
</dbReference>
<evidence type="ECO:0000256" key="9">
    <source>
        <dbReference type="SAM" id="MobiDB-lite"/>
    </source>
</evidence>
<sequence length="541" mass="57653">MVRATHPRRQEQRNSGTNGLECTERLGRGADSPNPPEHVLTLDDILRLSRRHIITLLLSTLLGIALAAGWVAMQTPVYTAKATGVVQASSGGGTVGESLSGNSLATTKAQTYVTYFNSQPVAERVIKEMGLKDSPNALASRITATNEQETPNIEVSAKGGTPQEAKELADTVVQQTAEYVEELETKNISSTGVYPGAPEPEDEEGKEAEEQKKVPATSILPLASAQLPQSPSEPQPARALVLGGLAGLALGYVIAWFRHRQDTRIRTQEDISEATGGASTLGLIPANEALSSPERAVREGGDVDFATREALRQFRTNLRFVNVDHAPESIVVTSARMGEGKSTISSNLSHLLAEGGERVILVDADLRRPSVAGIFDIDSSVGLTQVLAGTADLADAVQPTEHPNLTVLPAGTIPPNPSELLGSQRMRDLIATLTQTHRVILDAPPLLPVTDAALLTTSTDGAVLVVAANDTRKEHVERASANLKNVNAHLLGAVINRASVSRLNRLLYGEGYGYGSYGYGYGYGYGDADSKKKKGRKNKRK</sequence>
<dbReference type="Gene3D" id="3.40.50.300">
    <property type="entry name" value="P-loop containing nucleotide triphosphate hydrolases"/>
    <property type="match status" value="1"/>
</dbReference>
<dbReference type="SUPFAM" id="SSF52540">
    <property type="entry name" value="P-loop containing nucleoside triphosphate hydrolases"/>
    <property type="match status" value="1"/>
</dbReference>
<dbReference type="InterPro" id="IPR050445">
    <property type="entry name" value="Bact_polysacc_biosynth/exp"/>
</dbReference>
<gene>
    <name evidence="12" type="ORF">SAMN05445756_1028</name>
</gene>
<feature type="region of interest" description="Disordered" evidence="9">
    <location>
        <begin position="1"/>
        <end position="37"/>
    </location>
</feature>
<feature type="region of interest" description="Disordered" evidence="9">
    <location>
        <begin position="185"/>
        <end position="213"/>
    </location>
</feature>
<name>A0A212TD96_9MICO</name>
<organism evidence="12 13">
    <name type="scientific">Kytococcus aerolatus</name>
    <dbReference type="NCBI Taxonomy" id="592308"/>
    <lineage>
        <taxon>Bacteria</taxon>
        <taxon>Bacillati</taxon>
        <taxon>Actinomycetota</taxon>
        <taxon>Actinomycetes</taxon>
        <taxon>Micrococcales</taxon>
        <taxon>Kytococcaceae</taxon>
        <taxon>Kytococcus</taxon>
    </lineage>
</organism>
<evidence type="ECO:0000256" key="6">
    <source>
        <dbReference type="ARBA" id="ARBA00022840"/>
    </source>
</evidence>
<dbReference type="GO" id="GO:0005524">
    <property type="term" value="F:ATP binding"/>
    <property type="evidence" value="ECO:0007669"/>
    <property type="project" value="UniProtKB-KW"/>
</dbReference>
<dbReference type="InterPro" id="IPR033756">
    <property type="entry name" value="YlxH/NBP35"/>
</dbReference>
<dbReference type="Proteomes" id="UP000198122">
    <property type="component" value="Unassembled WGS sequence"/>
</dbReference>
<feature type="domain" description="Polysaccharide chain length determinant N-terminal" evidence="11">
    <location>
        <begin position="41"/>
        <end position="128"/>
    </location>
</feature>
<keyword evidence="8 10" id="KW-0472">Membrane</keyword>
<proteinExistence type="inferred from homology"/>
<comment type="similarity">
    <text evidence="2">Belongs to the CpsC/CapA family.</text>
</comment>
<dbReference type="Pfam" id="PF10609">
    <property type="entry name" value="ParA"/>
    <property type="match status" value="1"/>
</dbReference>
<dbReference type="Pfam" id="PF02706">
    <property type="entry name" value="Wzz"/>
    <property type="match status" value="1"/>
</dbReference>
<keyword evidence="3" id="KW-1003">Cell membrane</keyword>
<feature type="transmembrane region" description="Helical" evidence="10">
    <location>
        <begin position="53"/>
        <end position="73"/>
    </location>
</feature>
<evidence type="ECO:0000256" key="5">
    <source>
        <dbReference type="ARBA" id="ARBA00022741"/>
    </source>
</evidence>
<evidence type="ECO:0000256" key="10">
    <source>
        <dbReference type="SAM" id="Phobius"/>
    </source>
</evidence>
<evidence type="ECO:0000313" key="13">
    <source>
        <dbReference type="Proteomes" id="UP000198122"/>
    </source>
</evidence>
<dbReference type="PANTHER" id="PTHR32309">
    <property type="entry name" value="TYROSINE-PROTEIN KINASE"/>
    <property type="match status" value="1"/>
</dbReference>
<evidence type="ECO:0000259" key="11">
    <source>
        <dbReference type="Pfam" id="PF02706"/>
    </source>
</evidence>
<feature type="transmembrane region" description="Helical" evidence="10">
    <location>
        <begin position="239"/>
        <end position="257"/>
    </location>
</feature>
<evidence type="ECO:0000256" key="8">
    <source>
        <dbReference type="ARBA" id="ARBA00023136"/>
    </source>
</evidence>